<evidence type="ECO:0000313" key="3">
    <source>
        <dbReference type="Proteomes" id="UP001185899"/>
    </source>
</evidence>
<proteinExistence type="predicted"/>
<keyword evidence="3" id="KW-1185">Reference proteome</keyword>
<dbReference type="RefSeq" id="WP_317548959.1">
    <property type="nucleotide sequence ID" value="NZ_JAWLKE010000006.1"/>
</dbReference>
<dbReference type="InterPro" id="IPR025406">
    <property type="entry name" value="DUF4132"/>
</dbReference>
<dbReference type="EMBL" id="JAWLKE010000006">
    <property type="protein sequence ID" value="MDV6232242.1"/>
    <property type="molecule type" value="Genomic_DNA"/>
</dbReference>
<name>A0ABU4B169_9NOCA</name>
<feature type="domain" description="DUF4132" evidence="1">
    <location>
        <begin position="856"/>
        <end position="1038"/>
    </location>
</feature>
<reference evidence="2 3" key="1">
    <citation type="submission" date="2023-10" db="EMBL/GenBank/DDBJ databases">
        <title>Development of a sustainable strategy for remediation of hydrocarbon-contaminated territories based on the waste exchange concept.</title>
        <authorList>
            <person name="Krivoruchko A."/>
        </authorList>
    </citation>
    <scope>NUCLEOTIDE SEQUENCE [LARGE SCALE GENOMIC DNA]</scope>
    <source>
        <strain evidence="2 3">IEGM 1322</strain>
    </source>
</reference>
<evidence type="ECO:0000313" key="2">
    <source>
        <dbReference type="EMBL" id="MDV6232242.1"/>
    </source>
</evidence>
<comment type="caution">
    <text evidence="2">The sequence shown here is derived from an EMBL/GenBank/DDBJ whole genome shotgun (WGS) entry which is preliminary data.</text>
</comment>
<dbReference type="Pfam" id="PF13569">
    <property type="entry name" value="DUF4132"/>
    <property type="match status" value="1"/>
</dbReference>
<accession>A0ABU4B169</accession>
<dbReference type="Proteomes" id="UP001185899">
    <property type="component" value="Unassembled WGS sequence"/>
</dbReference>
<evidence type="ECO:0000259" key="1">
    <source>
        <dbReference type="Pfam" id="PF13569"/>
    </source>
</evidence>
<protein>
    <submittedName>
        <fullName evidence="2">DUF4132 domain-containing protein</fullName>
    </submittedName>
</protein>
<gene>
    <name evidence="2" type="ORF">R3P95_16955</name>
</gene>
<organism evidence="2 3">
    <name type="scientific">Rhodococcus cercidiphylli</name>
    <dbReference type="NCBI Taxonomy" id="489916"/>
    <lineage>
        <taxon>Bacteria</taxon>
        <taxon>Bacillati</taxon>
        <taxon>Actinomycetota</taxon>
        <taxon>Actinomycetes</taxon>
        <taxon>Mycobacteriales</taxon>
        <taxon>Nocardiaceae</taxon>
        <taxon>Rhodococcus</taxon>
    </lineage>
</organism>
<sequence length="1114" mass="123000">MDESTNESAFAPHATWLPMKYPRHGGFRTHVEPVSPDAGTVLREAVETNDEYVRWTTRYLDADPDPSPLALAARDYRAGTHTPVGAAVFAFLLGRFLNHHEVPHTVFVDGWVARHGLVFATEALMEYSDTKFVYVTVPVSELPPDTMIMVSRIGHTDDSVPVELPRYVQQERLAQSDSTDEQIRYSAREEVLDRMRGLLAVASDQEYAAARDAVAPLRTNTVRQLTASYLFPTEKDWSRQLISGADAPHYHWISQLITSSNSAAELKRIAAPYGQESWIRDDATVAAVVEGVGTELTPMLTELLDAPERYRYVQDDAIPMRLLQALSAIPSDDAFSALAARSSMKGALPAVVHAMRHYPRRAMRLLAGQNSSLFDRHVRQNPELAIEMAPTLPETEQRRITELTAEVPEATDLPEILVNPPWTRKHKANPPNVFPGIATPDIRKIEWLPGEREELQNSRREYYTWETFKRSYVPDTNPATVRDFVAQYIFVLAPDDVARPLLTDWPGTTLKEPLRVVARFELDALPMMLRFARAHPGAAAPYLMPYVDIDVARLQATAFATRKNLRKPSLAWLVRHADDAAALLVPDALGKPGKQRDHATTALRALARATSRETVLGATTKYGQDEVDAIAAIVDLDPLEVLPKRIPKIPEWVDTPTLPTVLTADRSAKLPVSAMNHMLTMCAISTVDAPYAGLDLAAAHCDRRSLGTAVWAVFERWWGNGAPSKENWSILALGWLGDDTAVTRLAPLIRQWPGENGTARAQLGLDALAAHGSTRALTELDHISRKMKFKSLKNGAKERVAELAESLGLDHEQLADRIVPDLDLTPEGTMSLSYGPRSFTVGFTEALVPFVLDENGKKTAGLPKPTTRDDPISAEDAKKRFANLKREVKSVAAEQIKRFNRSMVTGRRWTNDEFTRFVLGNPLLIHIARRLLWGEFGTGPHPTTVFRISEDNSPADVDDNAVTLGDGTIGLVHPAHIPDTVGAWSDVFADYEILQPFPQLGRPVHDPLPGDVDGSGLARFTGVTATPSQALRLTYRGWEPVWENPASWGQGLLYRLSDDVSVLLGLEPGMGTGDPYNGYPDQKLVSVDLRGGTLGDVDRATVSELIADLAGFAS</sequence>